<dbReference type="Gene3D" id="3.30.70.20">
    <property type="match status" value="1"/>
</dbReference>
<dbReference type="OrthoDB" id="23833at2157"/>
<evidence type="ECO:0000256" key="1">
    <source>
        <dbReference type="ARBA" id="ARBA00022448"/>
    </source>
</evidence>
<proteinExistence type="predicted"/>
<dbReference type="InterPro" id="IPR051684">
    <property type="entry name" value="Electron_Trans/Redox"/>
</dbReference>
<name>K2QX89_METFP</name>
<dbReference type="InterPro" id="IPR017896">
    <property type="entry name" value="4Fe4S_Fe-S-bd"/>
</dbReference>
<dbReference type="Pfam" id="PF13187">
    <property type="entry name" value="Fer4_9"/>
    <property type="match status" value="1"/>
</dbReference>
<evidence type="ECO:0000256" key="2">
    <source>
        <dbReference type="ARBA" id="ARBA00022485"/>
    </source>
</evidence>
<dbReference type="SUPFAM" id="SSF54862">
    <property type="entry name" value="4Fe-4S ferredoxins"/>
    <property type="match status" value="1"/>
</dbReference>
<feature type="transmembrane region" description="Helical" evidence="7">
    <location>
        <begin position="38"/>
        <end position="58"/>
    </location>
</feature>
<dbReference type="PROSITE" id="PS51379">
    <property type="entry name" value="4FE4S_FER_2"/>
    <property type="match status" value="1"/>
</dbReference>
<keyword evidence="1" id="KW-0813">Transport</keyword>
<keyword evidence="5" id="KW-0408">Iron</keyword>
<accession>K2QX89</accession>
<keyword evidence="7" id="KW-0472">Membrane</keyword>
<keyword evidence="2" id="KW-0004">4Fe-4S</keyword>
<keyword evidence="3" id="KW-0479">Metal-binding</keyword>
<reference evidence="9 10" key="1">
    <citation type="journal article" date="2012" name="J. Bacteriol.">
        <title>Draft genome sequence of Methanobacterium formicicum DSM 3637, an archaebacterium isolated from the methane producer amoeba Pelomyxa palustris.</title>
        <authorList>
            <person name="Gutierrez G."/>
        </authorList>
    </citation>
    <scope>NUCLEOTIDE SEQUENCE [LARGE SCALE GENOMIC DNA]</scope>
    <source>
        <strain evidence="10">DSM 3637 / PP1</strain>
    </source>
</reference>
<dbReference type="GO" id="GO:0016491">
    <property type="term" value="F:oxidoreductase activity"/>
    <property type="evidence" value="ECO:0007669"/>
    <property type="project" value="UniProtKB-ARBA"/>
</dbReference>
<dbReference type="EMBL" id="AMPO01000012">
    <property type="protein sequence ID" value="EKF84843.1"/>
    <property type="molecule type" value="Genomic_DNA"/>
</dbReference>
<evidence type="ECO:0000313" key="9">
    <source>
        <dbReference type="EMBL" id="EKF84843.1"/>
    </source>
</evidence>
<gene>
    <name evidence="9" type="ORF">A994_11632</name>
</gene>
<dbReference type="AlphaFoldDB" id="K2QX89"/>
<evidence type="ECO:0000256" key="6">
    <source>
        <dbReference type="ARBA" id="ARBA00023014"/>
    </source>
</evidence>
<dbReference type="GO" id="GO:0046872">
    <property type="term" value="F:metal ion binding"/>
    <property type="evidence" value="ECO:0007669"/>
    <property type="project" value="UniProtKB-KW"/>
</dbReference>
<evidence type="ECO:0000256" key="3">
    <source>
        <dbReference type="ARBA" id="ARBA00022723"/>
    </source>
</evidence>
<keyword evidence="7" id="KW-0812">Transmembrane</keyword>
<evidence type="ECO:0000259" key="8">
    <source>
        <dbReference type="PROSITE" id="PS51379"/>
    </source>
</evidence>
<keyword evidence="6" id="KW-0411">Iron-sulfur</keyword>
<keyword evidence="10" id="KW-1185">Reference proteome</keyword>
<protein>
    <submittedName>
        <fullName evidence="9">4Fe-4S ferredoxin</fullName>
    </submittedName>
</protein>
<dbReference type="GO" id="GO:0005886">
    <property type="term" value="C:plasma membrane"/>
    <property type="evidence" value="ECO:0007669"/>
    <property type="project" value="TreeGrafter"/>
</dbReference>
<dbReference type="Pfam" id="PF12801">
    <property type="entry name" value="Fer4_5"/>
    <property type="match status" value="2"/>
</dbReference>
<organism evidence="9 10">
    <name type="scientific">Methanobacterium formicicum (strain DSM 3637 / PP1)</name>
    <dbReference type="NCBI Taxonomy" id="1204725"/>
    <lineage>
        <taxon>Archaea</taxon>
        <taxon>Methanobacteriati</taxon>
        <taxon>Methanobacteriota</taxon>
        <taxon>Methanomada group</taxon>
        <taxon>Methanobacteria</taxon>
        <taxon>Methanobacteriales</taxon>
        <taxon>Methanobacteriaceae</taxon>
        <taxon>Methanobacterium</taxon>
    </lineage>
</organism>
<evidence type="ECO:0000256" key="5">
    <source>
        <dbReference type="ARBA" id="ARBA00023004"/>
    </source>
</evidence>
<evidence type="ECO:0000256" key="4">
    <source>
        <dbReference type="ARBA" id="ARBA00022982"/>
    </source>
</evidence>
<dbReference type="PANTHER" id="PTHR30176">
    <property type="entry name" value="FERREDOXIN-TYPE PROTEIN NAPH"/>
    <property type="match status" value="1"/>
</dbReference>
<dbReference type="InterPro" id="IPR017900">
    <property type="entry name" value="4Fe4S_Fe_S_CS"/>
</dbReference>
<dbReference type="PANTHER" id="PTHR30176:SF3">
    <property type="entry name" value="FERREDOXIN-TYPE PROTEIN NAPH"/>
    <property type="match status" value="1"/>
</dbReference>
<evidence type="ECO:0000256" key="7">
    <source>
        <dbReference type="SAM" id="Phobius"/>
    </source>
</evidence>
<feature type="domain" description="4Fe-4S ferredoxin-type" evidence="8">
    <location>
        <begin position="210"/>
        <end position="241"/>
    </location>
</feature>
<keyword evidence="4" id="KW-0249">Electron transport</keyword>
<dbReference type="PATRIC" id="fig|1204725.3.peg.2335"/>
<dbReference type="RefSeq" id="WP_004031837.1">
    <property type="nucleotide sequence ID" value="NZ_AMPO01000012.1"/>
</dbReference>
<comment type="caution">
    <text evidence="9">The sequence shown here is derived from an EMBL/GenBank/DDBJ whole genome shotgun (WGS) entry which is preliminary data.</text>
</comment>
<evidence type="ECO:0000313" key="10">
    <source>
        <dbReference type="Proteomes" id="UP000007360"/>
    </source>
</evidence>
<dbReference type="PROSITE" id="PS00198">
    <property type="entry name" value="4FE4S_FER_1"/>
    <property type="match status" value="1"/>
</dbReference>
<feature type="transmembrane region" description="Helical" evidence="7">
    <location>
        <begin position="12"/>
        <end position="32"/>
    </location>
</feature>
<feature type="transmembrane region" description="Helical" evidence="7">
    <location>
        <begin position="134"/>
        <end position="153"/>
    </location>
</feature>
<sequence>MNNKRQKIRKTTLLISFLLFPVTLFYFSPFLIMWGASLGIITGSFLTFTALFILSLFFGRAFCGWACPTGGVQEYCFSINNGNTRGGKYNWIKYFLFVPWITTIALLAVMAGGLTTIDPLFMTKYGVSISEPAIYIIYYGIIFTTIIIVILAGKRANCHYFCFIAPFMIIGTKIKNFFQWPSLHLKANKELCVECKLCKNCPMSLVVKEKVLKEDMHDFECILCGKCVDSCPKGAINYSFGIPKKR</sequence>
<dbReference type="Proteomes" id="UP000007360">
    <property type="component" value="Unassembled WGS sequence"/>
</dbReference>
<keyword evidence="7" id="KW-1133">Transmembrane helix</keyword>
<feature type="transmembrane region" description="Helical" evidence="7">
    <location>
        <begin position="94"/>
        <end position="114"/>
    </location>
</feature>
<dbReference type="GO" id="GO:0051539">
    <property type="term" value="F:4 iron, 4 sulfur cluster binding"/>
    <property type="evidence" value="ECO:0007669"/>
    <property type="project" value="UniProtKB-KW"/>
</dbReference>